<reference evidence="2 3" key="1">
    <citation type="submission" date="2023-11" db="EMBL/GenBank/DDBJ databases">
        <title>MicrobeMod: A computational toolkit for identifying prokaryotic methylation and restriction-modification with nanopore sequencing.</title>
        <authorList>
            <person name="Crits-Christoph A."/>
            <person name="Kang S.C."/>
            <person name="Lee H."/>
            <person name="Ostrov N."/>
        </authorList>
    </citation>
    <scope>NUCLEOTIDE SEQUENCE [LARGE SCALE GENOMIC DNA]</scope>
    <source>
        <strain evidence="2 3">ATCC 23090</strain>
    </source>
</reference>
<evidence type="ECO:0000259" key="1">
    <source>
        <dbReference type="Pfam" id="PF13751"/>
    </source>
</evidence>
<dbReference type="Pfam" id="PF13751">
    <property type="entry name" value="DDE_Tnp_1_6"/>
    <property type="match status" value="1"/>
</dbReference>
<dbReference type="InterPro" id="IPR025668">
    <property type="entry name" value="Tnp_DDE_dom"/>
</dbReference>
<dbReference type="EMBL" id="CP140154">
    <property type="protein sequence ID" value="WQG93138.1"/>
    <property type="molecule type" value="Genomic_DNA"/>
</dbReference>
<accession>A0ABZ0XSG6</accession>
<evidence type="ECO:0000313" key="3">
    <source>
        <dbReference type="Proteomes" id="UP001326715"/>
    </source>
</evidence>
<dbReference type="PANTHER" id="PTHR33408:SF2">
    <property type="entry name" value="TRANSPOSASE DDE DOMAIN-CONTAINING PROTEIN"/>
    <property type="match status" value="1"/>
</dbReference>
<keyword evidence="3" id="KW-1185">Reference proteome</keyword>
<protein>
    <submittedName>
        <fullName evidence="2">Transposase</fullName>
    </submittedName>
</protein>
<proteinExistence type="predicted"/>
<sequence length="165" mass="19781">MRGVCKTQSIWQESAQKKRNKKPYSSDKLRYDAARDIYYCPKDKPMRNVGTYTQKTGTGFEQTVIRYETESCKWCRLWEQCHNRKENRIIAINHNLQRLKSRADKRLKTRRGIAKRKQRCFDTEPVFGNIKHNHNFKRFMLHGLEKVRVETELLALVHNLRKKIA</sequence>
<dbReference type="PANTHER" id="PTHR33408">
    <property type="entry name" value="TRANSPOSASE"/>
    <property type="match status" value="1"/>
</dbReference>
<dbReference type="Proteomes" id="UP001326715">
    <property type="component" value="Chromosome"/>
</dbReference>
<name>A0ABZ0XSG6_9BACT</name>
<organism evidence="2 3">
    <name type="scientific">Chitinophaga sancti</name>
    <dbReference type="NCBI Taxonomy" id="1004"/>
    <lineage>
        <taxon>Bacteria</taxon>
        <taxon>Pseudomonadati</taxon>
        <taxon>Bacteroidota</taxon>
        <taxon>Chitinophagia</taxon>
        <taxon>Chitinophagales</taxon>
        <taxon>Chitinophagaceae</taxon>
        <taxon>Chitinophaga</taxon>
    </lineage>
</organism>
<evidence type="ECO:0000313" key="2">
    <source>
        <dbReference type="EMBL" id="WQG93138.1"/>
    </source>
</evidence>
<feature type="domain" description="Transposase DDE" evidence="1">
    <location>
        <begin position="39"/>
        <end position="162"/>
    </location>
</feature>
<gene>
    <name evidence="2" type="ORF">SR876_33030</name>
</gene>
<dbReference type="RefSeq" id="WP_317043287.1">
    <property type="nucleotide sequence ID" value="NZ_CP140154.1"/>
</dbReference>